<name>A0A426X033_ENSVE</name>
<reference evidence="2 3" key="1">
    <citation type="journal article" date="2014" name="Agronomy (Basel)">
        <title>A Draft Genome Sequence for Ensete ventricosum, the Drought-Tolerant Tree Against Hunger.</title>
        <authorList>
            <person name="Harrison J."/>
            <person name="Moore K.A."/>
            <person name="Paszkiewicz K."/>
            <person name="Jones T."/>
            <person name="Grant M."/>
            <person name="Ambacheew D."/>
            <person name="Muzemil S."/>
            <person name="Studholme D.J."/>
        </authorList>
    </citation>
    <scope>NUCLEOTIDE SEQUENCE [LARGE SCALE GENOMIC DNA]</scope>
</reference>
<evidence type="ECO:0000313" key="3">
    <source>
        <dbReference type="Proteomes" id="UP000287651"/>
    </source>
</evidence>
<dbReference type="PROSITE" id="PS51257">
    <property type="entry name" value="PROKAR_LIPOPROTEIN"/>
    <property type="match status" value="1"/>
</dbReference>
<feature type="region of interest" description="Disordered" evidence="1">
    <location>
        <begin position="40"/>
        <end position="59"/>
    </location>
</feature>
<dbReference type="Proteomes" id="UP000287651">
    <property type="component" value="Unassembled WGS sequence"/>
</dbReference>
<feature type="region of interest" description="Disordered" evidence="1">
    <location>
        <begin position="69"/>
        <end position="122"/>
    </location>
</feature>
<feature type="region of interest" description="Disordered" evidence="1">
    <location>
        <begin position="1"/>
        <end position="22"/>
    </location>
</feature>
<organism evidence="2 3">
    <name type="scientific">Ensete ventricosum</name>
    <name type="common">Abyssinian banana</name>
    <name type="synonym">Musa ensete</name>
    <dbReference type="NCBI Taxonomy" id="4639"/>
    <lineage>
        <taxon>Eukaryota</taxon>
        <taxon>Viridiplantae</taxon>
        <taxon>Streptophyta</taxon>
        <taxon>Embryophyta</taxon>
        <taxon>Tracheophyta</taxon>
        <taxon>Spermatophyta</taxon>
        <taxon>Magnoliopsida</taxon>
        <taxon>Liliopsida</taxon>
        <taxon>Zingiberales</taxon>
        <taxon>Musaceae</taxon>
        <taxon>Ensete</taxon>
    </lineage>
</organism>
<gene>
    <name evidence="2" type="ORF">B296_00019895</name>
</gene>
<sequence length="156" mass="16117">MPRPLQGQPPMARPVVGATDCGQGPMQGAVGCPQVVARNDSNLQGQQPPTGTVGCNQPAGAAVTRGYTVASPQGQQPPMGIALCRPTPARGDQLQGTRKGLPPAANPSPASSRGGDSGTVKAKRARASICKKMIMPLRIGEILLLSCFTEFSKYPQ</sequence>
<feature type="compositionally biased region" description="Polar residues" evidence="1">
    <location>
        <begin position="40"/>
        <end position="55"/>
    </location>
</feature>
<evidence type="ECO:0000313" key="2">
    <source>
        <dbReference type="EMBL" id="RRT32833.1"/>
    </source>
</evidence>
<dbReference type="AlphaFoldDB" id="A0A426X033"/>
<evidence type="ECO:0000256" key="1">
    <source>
        <dbReference type="SAM" id="MobiDB-lite"/>
    </source>
</evidence>
<comment type="caution">
    <text evidence="2">The sequence shown here is derived from an EMBL/GenBank/DDBJ whole genome shotgun (WGS) entry which is preliminary data.</text>
</comment>
<proteinExistence type="predicted"/>
<accession>A0A426X033</accession>
<dbReference type="EMBL" id="AMZH03030566">
    <property type="protein sequence ID" value="RRT32833.1"/>
    <property type="molecule type" value="Genomic_DNA"/>
</dbReference>
<protein>
    <submittedName>
        <fullName evidence="2">Uncharacterized protein</fullName>
    </submittedName>
</protein>